<sequence length="116" mass="13409">MTCGCLGANAELYCKFGITGRDRDLLHKTIEESKDLIDCYNISPLTDWIARVKSFKGYKWLQIHHSLDHQNVLNFCSWYETSAHLWLVLEYCGGGDLLNLLWQVPSTSFIFCEVFI</sequence>
<evidence type="ECO:0000313" key="1">
    <source>
        <dbReference type="EMBL" id="KAI4334140.1"/>
    </source>
</evidence>
<gene>
    <name evidence="1" type="ORF">L6164_018868</name>
</gene>
<evidence type="ECO:0000313" key="2">
    <source>
        <dbReference type="Proteomes" id="UP000828941"/>
    </source>
</evidence>
<dbReference type="Proteomes" id="UP000828941">
    <property type="component" value="Chromosome 7"/>
</dbReference>
<name>A0ACB9NDE3_BAUVA</name>
<comment type="caution">
    <text evidence="1">The sequence shown here is derived from an EMBL/GenBank/DDBJ whole genome shotgun (WGS) entry which is preliminary data.</text>
</comment>
<proteinExistence type="predicted"/>
<accession>A0ACB9NDE3</accession>
<dbReference type="EMBL" id="CM039432">
    <property type="protein sequence ID" value="KAI4334140.1"/>
    <property type="molecule type" value="Genomic_DNA"/>
</dbReference>
<organism evidence="1 2">
    <name type="scientific">Bauhinia variegata</name>
    <name type="common">Purple orchid tree</name>
    <name type="synonym">Phanera variegata</name>
    <dbReference type="NCBI Taxonomy" id="167791"/>
    <lineage>
        <taxon>Eukaryota</taxon>
        <taxon>Viridiplantae</taxon>
        <taxon>Streptophyta</taxon>
        <taxon>Embryophyta</taxon>
        <taxon>Tracheophyta</taxon>
        <taxon>Spermatophyta</taxon>
        <taxon>Magnoliopsida</taxon>
        <taxon>eudicotyledons</taxon>
        <taxon>Gunneridae</taxon>
        <taxon>Pentapetalae</taxon>
        <taxon>rosids</taxon>
        <taxon>fabids</taxon>
        <taxon>Fabales</taxon>
        <taxon>Fabaceae</taxon>
        <taxon>Cercidoideae</taxon>
        <taxon>Cercideae</taxon>
        <taxon>Bauhiniinae</taxon>
        <taxon>Bauhinia</taxon>
    </lineage>
</organism>
<keyword evidence="2" id="KW-1185">Reference proteome</keyword>
<reference evidence="1 2" key="1">
    <citation type="journal article" date="2022" name="DNA Res.">
        <title>Chromosomal-level genome assembly of the orchid tree Bauhinia variegata (Leguminosae; Cercidoideae) supports the allotetraploid origin hypothesis of Bauhinia.</title>
        <authorList>
            <person name="Zhong Y."/>
            <person name="Chen Y."/>
            <person name="Zheng D."/>
            <person name="Pang J."/>
            <person name="Liu Y."/>
            <person name="Luo S."/>
            <person name="Meng S."/>
            <person name="Qian L."/>
            <person name="Wei D."/>
            <person name="Dai S."/>
            <person name="Zhou R."/>
        </authorList>
    </citation>
    <scope>NUCLEOTIDE SEQUENCE [LARGE SCALE GENOMIC DNA]</scope>
    <source>
        <strain evidence="1">BV-YZ2020</strain>
    </source>
</reference>
<protein>
    <submittedName>
        <fullName evidence="1">Uncharacterized protein</fullName>
    </submittedName>
</protein>